<dbReference type="InterPro" id="IPR014756">
    <property type="entry name" value="Ig_E-set"/>
</dbReference>
<evidence type="ECO:0000313" key="8">
    <source>
        <dbReference type="Proteomes" id="UP001564626"/>
    </source>
</evidence>
<comment type="cofactor">
    <cofactor evidence="1">
        <name>Mo-molybdopterin</name>
        <dbReference type="ChEBI" id="CHEBI:71302"/>
    </cofactor>
</comment>
<organism evidence="7 8">
    <name type="scientific">Saccharopolyspora cebuensis</name>
    <dbReference type="NCBI Taxonomy" id="418759"/>
    <lineage>
        <taxon>Bacteria</taxon>
        <taxon>Bacillati</taxon>
        <taxon>Actinomycetota</taxon>
        <taxon>Actinomycetes</taxon>
        <taxon>Pseudonocardiales</taxon>
        <taxon>Pseudonocardiaceae</taxon>
        <taxon>Saccharopolyspora</taxon>
    </lineage>
</organism>
<evidence type="ECO:0000256" key="3">
    <source>
        <dbReference type="ARBA" id="ARBA00022723"/>
    </source>
</evidence>
<dbReference type="Gene3D" id="2.60.40.650">
    <property type="match status" value="1"/>
</dbReference>
<dbReference type="InterPro" id="IPR005066">
    <property type="entry name" value="MoCF_OxRdtse_dimer"/>
</dbReference>
<evidence type="ECO:0000259" key="5">
    <source>
        <dbReference type="Pfam" id="PF00174"/>
    </source>
</evidence>
<evidence type="ECO:0000256" key="1">
    <source>
        <dbReference type="ARBA" id="ARBA00001924"/>
    </source>
</evidence>
<keyword evidence="8" id="KW-1185">Reference proteome</keyword>
<dbReference type="EMBL" id="JBGEHV010000003">
    <property type="protein sequence ID" value="MEY8038375.1"/>
    <property type="molecule type" value="Genomic_DNA"/>
</dbReference>
<protein>
    <submittedName>
        <fullName evidence="7">Sulfite oxidase</fullName>
    </submittedName>
</protein>
<evidence type="ECO:0000256" key="2">
    <source>
        <dbReference type="ARBA" id="ARBA00022505"/>
    </source>
</evidence>
<dbReference type="InterPro" id="IPR036374">
    <property type="entry name" value="OxRdtase_Mopterin-bd_sf"/>
</dbReference>
<dbReference type="SUPFAM" id="SSF56524">
    <property type="entry name" value="Oxidoreductase molybdopterin-binding domain"/>
    <property type="match status" value="1"/>
</dbReference>
<feature type="domain" description="Oxidoreductase molybdopterin-binding" evidence="5">
    <location>
        <begin position="42"/>
        <end position="217"/>
    </location>
</feature>
<reference evidence="7 8" key="1">
    <citation type="submission" date="2024-08" db="EMBL/GenBank/DDBJ databases">
        <title>Genome mining of Saccharopolyspora cebuensis PGLac3 from Nigerian medicinal plant.</title>
        <authorList>
            <person name="Ezeobiora C.E."/>
            <person name="Igbokwe N.H."/>
            <person name="Amin D.H."/>
            <person name="Mendie U.E."/>
        </authorList>
    </citation>
    <scope>NUCLEOTIDE SEQUENCE [LARGE SCALE GENOMIC DNA]</scope>
    <source>
        <strain evidence="7 8">PGLac3</strain>
    </source>
</reference>
<accession>A0ABV4CB87</accession>
<keyword evidence="3" id="KW-0479">Metal-binding</keyword>
<dbReference type="CDD" id="cd02110">
    <property type="entry name" value="SO_family_Moco_dimer"/>
    <property type="match status" value="1"/>
</dbReference>
<dbReference type="Pfam" id="PF03404">
    <property type="entry name" value="Mo-co_dimer"/>
    <property type="match status" value="1"/>
</dbReference>
<evidence type="ECO:0000256" key="4">
    <source>
        <dbReference type="ARBA" id="ARBA00023002"/>
    </source>
</evidence>
<dbReference type="InterPro" id="IPR000572">
    <property type="entry name" value="OxRdtase_Mopterin-bd_dom"/>
</dbReference>
<dbReference type="Pfam" id="PF00174">
    <property type="entry name" value="Oxidored_molyb"/>
    <property type="match status" value="1"/>
</dbReference>
<feature type="domain" description="Moybdenum cofactor oxidoreductase dimerisation" evidence="6">
    <location>
        <begin position="246"/>
        <end position="359"/>
    </location>
</feature>
<keyword evidence="4" id="KW-0560">Oxidoreductase</keyword>
<proteinExistence type="predicted"/>
<dbReference type="RefSeq" id="WP_345355809.1">
    <property type="nucleotide sequence ID" value="NZ_BAABII010000002.1"/>
</dbReference>
<evidence type="ECO:0000259" key="6">
    <source>
        <dbReference type="Pfam" id="PF03404"/>
    </source>
</evidence>
<sequence>MAWGKRADVIVHEREPFNAEPPRAALAAAHRTPLDTWYVRNHGPVPGIDPAGWRLRVGGRVARPLELSLAELRGRFTAHELVATLQCAGNRRAGLAQVRDIPGEAPWGPGATATASWTGVRLADVLAAAGADPDAGHVAFEAPDVSRIASPPQRFGGSIPAAKARGGEVLLAWAMNDEPLPAVHGAPVRAVVPGYIGARSVKWLDRITVQDHPSDNFFQATSYRLLPPEADPAAAGPGDGISLGPLALNSDILLPDDGARLRAGPATVRGYALAGDDREVARVDVSADGGRTWTQAELDGPPGPWTWRLWRTSLDLPPGPVTLTARAWDSTAAAQPEHAAHLWNPKGYANNAWARIHVTSV</sequence>
<dbReference type="PRINTS" id="PR00407">
    <property type="entry name" value="EUMOPTERIN"/>
</dbReference>
<dbReference type="Proteomes" id="UP001564626">
    <property type="component" value="Unassembled WGS sequence"/>
</dbReference>
<keyword evidence="2" id="KW-0500">Molybdenum</keyword>
<evidence type="ECO:0000313" key="7">
    <source>
        <dbReference type="EMBL" id="MEY8038375.1"/>
    </source>
</evidence>
<dbReference type="PANTHER" id="PTHR19372">
    <property type="entry name" value="SULFITE REDUCTASE"/>
    <property type="match status" value="1"/>
</dbReference>
<dbReference type="InterPro" id="IPR008335">
    <property type="entry name" value="Mopterin_OxRdtase_euk"/>
</dbReference>
<dbReference type="PANTHER" id="PTHR19372:SF7">
    <property type="entry name" value="SULFITE OXIDASE, MITOCHONDRIAL"/>
    <property type="match status" value="1"/>
</dbReference>
<name>A0ABV4CB87_9PSEU</name>
<gene>
    <name evidence="7" type="ORF">AB8O55_03110</name>
</gene>
<dbReference type="SUPFAM" id="SSF81296">
    <property type="entry name" value="E set domains"/>
    <property type="match status" value="1"/>
</dbReference>
<dbReference type="Gene3D" id="3.90.420.10">
    <property type="entry name" value="Oxidoreductase, molybdopterin-binding domain"/>
    <property type="match status" value="1"/>
</dbReference>
<comment type="caution">
    <text evidence="7">The sequence shown here is derived from an EMBL/GenBank/DDBJ whole genome shotgun (WGS) entry which is preliminary data.</text>
</comment>